<reference evidence="1" key="3">
    <citation type="submission" date="2023-06" db="EMBL/GenBank/DDBJ databases">
        <authorList>
            <person name="Lucena T."/>
            <person name="Sun Q."/>
        </authorList>
    </citation>
    <scope>NUCLEOTIDE SEQUENCE</scope>
    <source>
        <strain evidence="1">CECT 7184</strain>
    </source>
</reference>
<dbReference type="EMBL" id="JAUFQU010000001">
    <property type="protein sequence ID" value="MDN3707118.1"/>
    <property type="molecule type" value="Genomic_DNA"/>
</dbReference>
<sequence length="80" mass="8786">MYHDGPIEVSIISLNAFLALSSFFRSAYNSTNLNKYSFLSHLFSTVFTIWPSNTFATLKADTSCLASLANSLAITNKLSV</sequence>
<keyword evidence="3" id="KW-1185">Reference proteome</keyword>
<reference evidence="1" key="1">
    <citation type="journal article" date="2014" name="Int. J. Syst. Evol. Microbiol.">
        <title>Complete genome of a new Firmicutes species belonging to the dominant human colonic microbiota ('Ruminococcus bicirculans') reveals two chromosomes and a selective capacity to utilize plant glucans.</title>
        <authorList>
            <consortium name="NISC Comparative Sequencing Program"/>
            <person name="Wegmann U."/>
            <person name="Louis P."/>
            <person name="Goesmann A."/>
            <person name="Henrissat B."/>
            <person name="Duncan S.H."/>
            <person name="Flint H.J."/>
        </authorList>
    </citation>
    <scope>NUCLEOTIDE SEQUENCE</scope>
    <source>
        <strain evidence="1">CECT 7184</strain>
    </source>
</reference>
<name>A0ABT8CRI5_9FLAO</name>
<dbReference type="EMBL" id="JAUFQU010000035">
    <property type="protein sequence ID" value="MDN3709419.1"/>
    <property type="molecule type" value="Genomic_DNA"/>
</dbReference>
<evidence type="ECO:0000313" key="3">
    <source>
        <dbReference type="Proteomes" id="UP001242368"/>
    </source>
</evidence>
<dbReference type="RefSeq" id="WP_290363156.1">
    <property type="nucleotide sequence ID" value="NZ_JAUFQU010000001.1"/>
</dbReference>
<evidence type="ECO:0000313" key="1">
    <source>
        <dbReference type="EMBL" id="MDN3707118.1"/>
    </source>
</evidence>
<proteinExistence type="predicted"/>
<protein>
    <submittedName>
        <fullName evidence="1">Uncharacterized protein</fullName>
    </submittedName>
</protein>
<comment type="caution">
    <text evidence="1">The sequence shown here is derived from an EMBL/GenBank/DDBJ whole genome shotgun (WGS) entry which is preliminary data.</text>
</comment>
<reference evidence="3" key="2">
    <citation type="journal article" date="2019" name="Int. J. Syst. Evol. Microbiol.">
        <title>The Global Catalogue of Microorganisms (GCM) 10K type strain sequencing project: providing services to taxonomists for standard genome sequencing and annotation.</title>
        <authorList>
            <consortium name="The Broad Institute Genomics Platform"/>
            <consortium name="The Broad Institute Genome Sequencing Center for Infectious Disease"/>
            <person name="Wu L."/>
            <person name="Ma J."/>
        </authorList>
    </citation>
    <scope>NUCLEOTIDE SEQUENCE [LARGE SCALE GENOMIC DNA]</scope>
    <source>
        <strain evidence="3">CECT 7184</strain>
    </source>
</reference>
<dbReference type="Proteomes" id="UP001242368">
    <property type="component" value="Unassembled WGS sequence"/>
</dbReference>
<accession>A0ABT8CRI5</accession>
<organism evidence="1 3">
    <name type="scientific">Paenimyroides ceti</name>
    <dbReference type="NCBI Taxonomy" id="395087"/>
    <lineage>
        <taxon>Bacteria</taxon>
        <taxon>Pseudomonadati</taxon>
        <taxon>Bacteroidota</taxon>
        <taxon>Flavobacteriia</taxon>
        <taxon>Flavobacteriales</taxon>
        <taxon>Flavobacteriaceae</taxon>
        <taxon>Paenimyroides</taxon>
    </lineage>
</organism>
<evidence type="ECO:0000313" key="2">
    <source>
        <dbReference type="EMBL" id="MDN3709419.1"/>
    </source>
</evidence>
<gene>
    <name evidence="1" type="ORF">QW060_08215</name>
    <name evidence="2" type="ORF">QW060_20635</name>
</gene>